<keyword evidence="3" id="KW-0479">Metal-binding</keyword>
<dbReference type="GO" id="GO:0005737">
    <property type="term" value="C:cytoplasm"/>
    <property type="evidence" value="ECO:0007669"/>
    <property type="project" value="TreeGrafter"/>
</dbReference>
<dbReference type="Gene3D" id="3.60.130.10">
    <property type="entry name" value="Clavaminate synthase-like"/>
    <property type="match status" value="1"/>
</dbReference>
<comment type="caution">
    <text evidence="8">The sequence shown here is derived from an EMBL/GenBank/DDBJ whole genome shotgun (WGS) entry which is preliminary data.</text>
</comment>
<keyword evidence="9" id="KW-1185">Reference proteome</keyword>
<dbReference type="EMBL" id="JACBYR010000001">
    <property type="protein sequence ID" value="NYE82457.1"/>
    <property type="molecule type" value="Genomic_DNA"/>
</dbReference>
<dbReference type="GO" id="GO:0046872">
    <property type="term" value="F:metal ion binding"/>
    <property type="evidence" value="ECO:0007669"/>
    <property type="project" value="UniProtKB-KW"/>
</dbReference>
<dbReference type="GO" id="GO:0000908">
    <property type="term" value="F:taurine dioxygenase activity"/>
    <property type="evidence" value="ECO:0007669"/>
    <property type="project" value="UniProtKB-EC"/>
</dbReference>
<dbReference type="Proteomes" id="UP000542125">
    <property type="component" value="Unassembled WGS sequence"/>
</dbReference>
<dbReference type="InterPro" id="IPR003819">
    <property type="entry name" value="TauD/TfdA-like"/>
</dbReference>
<sequence>MNAPYAEGLVQEDANDLALPDHVRVRPLSAYTGAEIHGLDLSRPLSPDEVQAVQSVLLQWKVVFFRDQPLSHDQHIAFSRQFGELTVGHPVFGHVDNYPELYAISKYRKSNSHDSRPEFKPWLGWHTDVTAAINPPAASILRGVVVPPHGGDTQWSNLAAAFRGLSDPLKDFLRGLRGRHEFSAPAGAKESPEYRAAVSQRQLVSEHPLVRRHPQTGEEVLFVSPGFLKSIVGLHARESRLLLEMLWEHIIRPEFTVRFKWEPGSIAFWDNQGTAHAPPFDIFDLSYDRQLFRTTLVGTVPVGVDGRPSSAISGDPMLAHHSAAY</sequence>
<dbReference type="AlphaFoldDB" id="A0A7Y9LLE1"/>
<evidence type="ECO:0000256" key="4">
    <source>
        <dbReference type="ARBA" id="ARBA00022964"/>
    </source>
</evidence>
<comment type="cofactor">
    <cofactor evidence="1">
        <name>Fe(2+)</name>
        <dbReference type="ChEBI" id="CHEBI:29033"/>
    </cofactor>
</comment>
<dbReference type="RefSeq" id="WP_179585366.1">
    <property type="nucleotide sequence ID" value="NZ_JACBYR010000001.1"/>
</dbReference>
<dbReference type="PANTHER" id="PTHR30468">
    <property type="entry name" value="ALPHA-KETOGLUTARATE-DEPENDENT SULFONATE DIOXYGENASE"/>
    <property type="match status" value="1"/>
</dbReference>
<dbReference type="InterPro" id="IPR042098">
    <property type="entry name" value="TauD-like_sf"/>
</dbReference>
<keyword evidence="5 8" id="KW-0560">Oxidoreductase</keyword>
<protein>
    <submittedName>
        <fullName evidence="8">Taurine dioxygenase</fullName>
        <ecNumber evidence="8">1.14.11.17</ecNumber>
    </submittedName>
</protein>
<gene>
    <name evidence="8" type="ORF">FHW18_001728</name>
</gene>
<feature type="domain" description="TauD/TfdA-like" evidence="7">
    <location>
        <begin position="25"/>
        <end position="278"/>
    </location>
</feature>
<evidence type="ECO:0000313" key="8">
    <source>
        <dbReference type="EMBL" id="NYE82457.1"/>
    </source>
</evidence>
<name>A0A7Y9LLE1_9BURK</name>
<keyword evidence="4 8" id="KW-0223">Dioxygenase</keyword>
<evidence type="ECO:0000313" key="9">
    <source>
        <dbReference type="Proteomes" id="UP000542125"/>
    </source>
</evidence>
<evidence type="ECO:0000256" key="6">
    <source>
        <dbReference type="ARBA" id="ARBA00023004"/>
    </source>
</evidence>
<organism evidence="8 9">
    <name type="scientific">Pigmentiphaga litoralis</name>
    <dbReference type="NCBI Taxonomy" id="516702"/>
    <lineage>
        <taxon>Bacteria</taxon>
        <taxon>Pseudomonadati</taxon>
        <taxon>Pseudomonadota</taxon>
        <taxon>Betaproteobacteria</taxon>
        <taxon>Burkholderiales</taxon>
        <taxon>Alcaligenaceae</taxon>
        <taxon>Pigmentiphaga</taxon>
    </lineage>
</organism>
<reference evidence="8 9" key="1">
    <citation type="submission" date="2020-07" db="EMBL/GenBank/DDBJ databases">
        <title>Genomic Encyclopedia of Type Strains, Phase IV (KMG-V): Genome sequencing to study the core and pangenomes of soil and plant-associated prokaryotes.</title>
        <authorList>
            <person name="Whitman W."/>
        </authorList>
    </citation>
    <scope>NUCLEOTIDE SEQUENCE [LARGE SCALE GENOMIC DNA]</scope>
    <source>
        <strain evidence="8 9">SAS40</strain>
    </source>
</reference>
<accession>A0A7Y9LLE1</accession>
<comment type="similarity">
    <text evidence="2">Belongs to the TfdA dioxygenase family.</text>
</comment>
<dbReference type="Pfam" id="PF02668">
    <property type="entry name" value="TauD"/>
    <property type="match status" value="1"/>
</dbReference>
<evidence type="ECO:0000256" key="1">
    <source>
        <dbReference type="ARBA" id="ARBA00001954"/>
    </source>
</evidence>
<evidence type="ECO:0000256" key="2">
    <source>
        <dbReference type="ARBA" id="ARBA00005896"/>
    </source>
</evidence>
<dbReference type="EC" id="1.14.11.17" evidence="8"/>
<evidence type="ECO:0000256" key="3">
    <source>
        <dbReference type="ARBA" id="ARBA00022723"/>
    </source>
</evidence>
<keyword evidence="6" id="KW-0408">Iron</keyword>
<dbReference type="SUPFAM" id="SSF51197">
    <property type="entry name" value="Clavaminate synthase-like"/>
    <property type="match status" value="1"/>
</dbReference>
<dbReference type="InterPro" id="IPR051323">
    <property type="entry name" value="AtsK-like"/>
</dbReference>
<evidence type="ECO:0000256" key="5">
    <source>
        <dbReference type="ARBA" id="ARBA00023002"/>
    </source>
</evidence>
<dbReference type="PANTHER" id="PTHR30468:SF5">
    <property type="entry name" value="ALPHA-KETOGLUTARATE-DEPENDENT SULFATE ESTER DIOXYGENASE"/>
    <property type="match status" value="1"/>
</dbReference>
<evidence type="ECO:0000259" key="7">
    <source>
        <dbReference type="Pfam" id="PF02668"/>
    </source>
</evidence>
<proteinExistence type="inferred from homology"/>